<reference evidence="2" key="1">
    <citation type="journal article" date="2019" name="Int. J. Syst. Evol. Microbiol.">
        <title>The Global Catalogue of Microorganisms (GCM) 10K type strain sequencing project: providing services to taxonomists for standard genome sequencing and annotation.</title>
        <authorList>
            <consortium name="The Broad Institute Genomics Platform"/>
            <consortium name="The Broad Institute Genome Sequencing Center for Infectious Disease"/>
            <person name="Wu L."/>
            <person name="Ma J."/>
        </authorList>
    </citation>
    <scope>NUCLEOTIDE SEQUENCE [LARGE SCALE GENOMIC DNA]</scope>
    <source>
        <strain evidence="2">CCUG 56401</strain>
    </source>
</reference>
<organism evidence="1 2">
    <name type="scientific">Saccharopolyspora rosea</name>
    <dbReference type="NCBI Taxonomy" id="524884"/>
    <lineage>
        <taxon>Bacteria</taxon>
        <taxon>Bacillati</taxon>
        <taxon>Actinomycetota</taxon>
        <taxon>Actinomycetes</taxon>
        <taxon>Pseudonocardiales</taxon>
        <taxon>Pseudonocardiaceae</taxon>
        <taxon>Saccharopolyspora</taxon>
    </lineage>
</organism>
<sequence length="94" mass="10313">MTLTMPIYVTVQPDEKTRAQCLVHTTGAPMLAIHDPTASVMFTVDLEAPTHAVRFASELITSSQQFTHEARRYCGLLNEQAIGTHGVRSNEGDV</sequence>
<dbReference type="Proteomes" id="UP001597018">
    <property type="component" value="Unassembled WGS sequence"/>
</dbReference>
<accession>A0ABW3FSU7</accession>
<gene>
    <name evidence="1" type="ORF">ACFQ16_06305</name>
</gene>
<keyword evidence="2" id="KW-1185">Reference proteome</keyword>
<name>A0ABW3FSU7_9PSEU</name>
<evidence type="ECO:0000313" key="2">
    <source>
        <dbReference type="Proteomes" id="UP001597018"/>
    </source>
</evidence>
<dbReference type="EMBL" id="JBHTIW010000002">
    <property type="protein sequence ID" value="MFD0919347.1"/>
    <property type="molecule type" value="Genomic_DNA"/>
</dbReference>
<dbReference type="RefSeq" id="WP_263251240.1">
    <property type="nucleotide sequence ID" value="NZ_BAABLT010000015.1"/>
</dbReference>
<protein>
    <submittedName>
        <fullName evidence="1">Uncharacterized protein</fullName>
    </submittedName>
</protein>
<proteinExistence type="predicted"/>
<evidence type="ECO:0000313" key="1">
    <source>
        <dbReference type="EMBL" id="MFD0919347.1"/>
    </source>
</evidence>
<comment type="caution">
    <text evidence="1">The sequence shown here is derived from an EMBL/GenBank/DDBJ whole genome shotgun (WGS) entry which is preliminary data.</text>
</comment>